<dbReference type="AlphaFoldDB" id="A0A815X8J7"/>
<feature type="compositionally biased region" description="Basic and acidic residues" evidence="1">
    <location>
        <begin position="14"/>
        <end position="23"/>
    </location>
</feature>
<evidence type="ECO:0000313" key="2">
    <source>
        <dbReference type="EMBL" id="CAF1554322.1"/>
    </source>
</evidence>
<organism evidence="2 3">
    <name type="scientific">Rotaria sordida</name>
    <dbReference type="NCBI Taxonomy" id="392033"/>
    <lineage>
        <taxon>Eukaryota</taxon>
        <taxon>Metazoa</taxon>
        <taxon>Spiralia</taxon>
        <taxon>Gnathifera</taxon>
        <taxon>Rotifera</taxon>
        <taxon>Eurotatoria</taxon>
        <taxon>Bdelloidea</taxon>
        <taxon>Philodinida</taxon>
        <taxon>Philodinidae</taxon>
        <taxon>Rotaria</taxon>
    </lineage>
</organism>
<proteinExistence type="predicted"/>
<protein>
    <submittedName>
        <fullName evidence="2">Uncharacterized protein</fullName>
    </submittedName>
</protein>
<comment type="caution">
    <text evidence="2">The sequence shown here is derived from an EMBL/GenBank/DDBJ whole genome shotgun (WGS) entry which is preliminary data.</text>
</comment>
<dbReference type="Proteomes" id="UP000663864">
    <property type="component" value="Unassembled WGS sequence"/>
</dbReference>
<feature type="non-terminal residue" evidence="2">
    <location>
        <position position="1"/>
    </location>
</feature>
<name>A0A815X8J7_9BILA</name>
<reference evidence="2" key="1">
    <citation type="submission" date="2021-02" db="EMBL/GenBank/DDBJ databases">
        <authorList>
            <person name="Nowell W R."/>
        </authorList>
    </citation>
    <scope>NUCLEOTIDE SEQUENCE</scope>
</reference>
<gene>
    <name evidence="2" type="ORF">ZHD862_LOCUS39420</name>
</gene>
<sequence length="51" mass="6220">EDDDDENSKLVSIKIEHNQEERQQQTSPTKLRSHRLCNHLSRHHHWRSHLL</sequence>
<feature type="region of interest" description="Disordered" evidence="1">
    <location>
        <begin position="1"/>
        <end position="36"/>
    </location>
</feature>
<dbReference type="EMBL" id="CAJNOT010018538">
    <property type="protein sequence ID" value="CAF1554322.1"/>
    <property type="molecule type" value="Genomic_DNA"/>
</dbReference>
<evidence type="ECO:0000256" key="1">
    <source>
        <dbReference type="SAM" id="MobiDB-lite"/>
    </source>
</evidence>
<accession>A0A815X8J7</accession>
<evidence type="ECO:0000313" key="3">
    <source>
        <dbReference type="Proteomes" id="UP000663864"/>
    </source>
</evidence>